<name>A0A1A8XY80_9RHOO</name>
<dbReference type="RefSeq" id="WP_186411767.1">
    <property type="nucleotide sequence ID" value="NZ_FLQY01000290.1"/>
</dbReference>
<feature type="region of interest" description="Disordered" evidence="1">
    <location>
        <begin position="66"/>
        <end position="85"/>
    </location>
</feature>
<dbReference type="AlphaFoldDB" id="A0A1A8XY80"/>
<dbReference type="Proteomes" id="UP000199600">
    <property type="component" value="Unassembled WGS sequence"/>
</dbReference>
<dbReference type="Gene3D" id="2.30.30.830">
    <property type="match status" value="1"/>
</dbReference>
<dbReference type="Pfam" id="PF04351">
    <property type="entry name" value="PilP"/>
    <property type="match status" value="1"/>
</dbReference>
<dbReference type="EMBL" id="FLQY01000290">
    <property type="protein sequence ID" value="SBT09924.1"/>
    <property type="molecule type" value="Genomic_DNA"/>
</dbReference>
<accession>A0A1A8XY80</accession>
<keyword evidence="3" id="KW-1185">Reference proteome</keyword>
<organism evidence="2 3">
    <name type="scientific">Candidatus Propionivibrio aalborgensis</name>
    <dbReference type="NCBI Taxonomy" id="1860101"/>
    <lineage>
        <taxon>Bacteria</taxon>
        <taxon>Pseudomonadati</taxon>
        <taxon>Pseudomonadota</taxon>
        <taxon>Betaproteobacteria</taxon>
        <taxon>Rhodocyclales</taxon>
        <taxon>Rhodocyclaceae</taxon>
        <taxon>Propionivibrio</taxon>
    </lineage>
</organism>
<dbReference type="InterPro" id="IPR007446">
    <property type="entry name" value="PilP"/>
</dbReference>
<reference evidence="2 3" key="1">
    <citation type="submission" date="2016-06" db="EMBL/GenBank/DDBJ databases">
        <authorList>
            <person name="Kjaerup R.B."/>
            <person name="Dalgaard T.S."/>
            <person name="Juul-Madsen H.R."/>
        </authorList>
    </citation>
    <scope>NUCLEOTIDE SEQUENCE [LARGE SCALE GENOMIC DNA]</scope>
    <source>
        <strain evidence="2">2</strain>
    </source>
</reference>
<gene>
    <name evidence="2" type="ORF">PROAA_360010</name>
</gene>
<dbReference type="PIRSF" id="PIRSF016481">
    <property type="entry name" value="Pilus_assembly_PilP"/>
    <property type="match status" value="1"/>
</dbReference>
<evidence type="ECO:0000313" key="2">
    <source>
        <dbReference type="EMBL" id="SBT09924.1"/>
    </source>
</evidence>
<evidence type="ECO:0000256" key="1">
    <source>
        <dbReference type="SAM" id="MobiDB-lite"/>
    </source>
</evidence>
<evidence type="ECO:0000313" key="3">
    <source>
        <dbReference type="Proteomes" id="UP000199600"/>
    </source>
</evidence>
<sequence>MKTIAVALASLALVACSGGDNEDLRQWMNEAAKDAKGSIPPLPQVKPYEPVPYDVGNLMDPFKPARIGPDQRKGGGGGLQPDMDRAREPLESFPLESLKYVGVMSRKKTSYAIILVDGSLYQVRVGNYMGQNFGVITKILESELTLKELIQDSAGDWVERESSLLLQGQEGIQ</sequence>
<protein>
    <submittedName>
        <fullName evidence="2">Pilus assembly protein PilP</fullName>
    </submittedName>
</protein>
<dbReference type="PROSITE" id="PS51257">
    <property type="entry name" value="PROKAR_LIPOPROTEIN"/>
    <property type="match status" value="1"/>
</dbReference>
<proteinExistence type="predicted"/>